<organism evidence="2 3">
    <name type="scientific">Chitinophaga skermanii</name>
    <dbReference type="NCBI Taxonomy" id="331697"/>
    <lineage>
        <taxon>Bacteria</taxon>
        <taxon>Pseudomonadati</taxon>
        <taxon>Bacteroidota</taxon>
        <taxon>Chitinophagia</taxon>
        <taxon>Chitinophagales</taxon>
        <taxon>Chitinophagaceae</taxon>
        <taxon>Chitinophaga</taxon>
    </lineage>
</organism>
<feature type="chain" id="PRO_5016304251" evidence="1">
    <location>
        <begin position="20"/>
        <end position="119"/>
    </location>
</feature>
<name>A0A327QHM3_9BACT</name>
<dbReference type="OrthoDB" id="672945at2"/>
<gene>
    <name evidence="2" type="ORF">LX64_02718</name>
</gene>
<keyword evidence="3" id="KW-1185">Reference proteome</keyword>
<evidence type="ECO:0000313" key="3">
    <source>
        <dbReference type="Proteomes" id="UP000249547"/>
    </source>
</evidence>
<keyword evidence="1" id="KW-0732">Signal</keyword>
<dbReference type="EMBL" id="QLLL01000005">
    <property type="protein sequence ID" value="RAJ03841.1"/>
    <property type="molecule type" value="Genomic_DNA"/>
</dbReference>
<feature type="signal peptide" evidence="1">
    <location>
        <begin position="1"/>
        <end position="19"/>
    </location>
</feature>
<sequence>MKSLFALLAVSCLIAVMHANKDKIIGIQASDPMTKLAPYKSNNTTLPSPSTEEEMVMVPDSVYQASRLDPARYTGHYHVLYVQTAKNPNTLTRSQVFQLKREEKLASITEPGKDLSQRN</sequence>
<dbReference type="Proteomes" id="UP000249547">
    <property type="component" value="Unassembled WGS sequence"/>
</dbReference>
<accession>A0A327QHM3</accession>
<reference evidence="2 3" key="1">
    <citation type="submission" date="2018-06" db="EMBL/GenBank/DDBJ databases">
        <title>Genomic Encyclopedia of Archaeal and Bacterial Type Strains, Phase II (KMG-II): from individual species to whole genera.</title>
        <authorList>
            <person name="Goeker M."/>
        </authorList>
    </citation>
    <scope>NUCLEOTIDE SEQUENCE [LARGE SCALE GENOMIC DNA]</scope>
    <source>
        <strain evidence="2 3">DSM 23857</strain>
    </source>
</reference>
<comment type="caution">
    <text evidence="2">The sequence shown here is derived from an EMBL/GenBank/DDBJ whole genome shotgun (WGS) entry which is preliminary data.</text>
</comment>
<dbReference type="AlphaFoldDB" id="A0A327QHM3"/>
<evidence type="ECO:0000313" key="2">
    <source>
        <dbReference type="EMBL" id="RAJ03841.1"/>
    </source>
</evidence>
<protein>
    <submittedName>
        <fullName evidence="2">Uncharacterized protein</fullName>
    </submittedName>
</protein>
<proteinExistence type="predicted"/>
<dbReference type="RefSeq" id="WP_148707312.1">
    <property type="nucleotide sequence ID" value="NZ_QLLL01000005.1"/>
</dbReference>
<evidence type="ECO:0000256" key="1">
    <source>
        <dbReference type="SAM" id="SignalP"/>
    </source>
</evidence>